<accession>X1QVP5</accession>
<comment type="caution">
    <text evidence="2">The sequence shown here is derived from an EMBL/GenBank/DDBJ whole genome shotgun (WGS) entry which is preliminary data.</text>
</comment>
<dbReference type="Pfam" id="PF18998">
    <property type="entry name" value="Flg_new_2"/>
    <property type="match status" value="1"/>
</dbReference>
<evidence type="ECO:0000313" key="2">
    <source>
        <dbReference type="EMBL" id="GAI72343.1"/>
    </source>
</evidence>
<sequence>MAGKYTDIVDIVAPSSAVAGETVPVTVRVKNIHTYGFRISVAVTYVPDGLRPVRFIGPEDKWVAAGATESWSGSFTMPSNNVTIWAYSSYWGEDQLWHLDDEMSKNVSLAAPVTFHLSVNVPSWAAGGHIDPGSGDYPAYSTVTLTAYPLSGYQFLGWGGDA</sequence>
<name>X1QVP5_9ZZZZ</name>
<proteinExistence type="predicted"/>
<protein>
    <recommendedName>
        <fullName evidence="1">Bacterial repeat domain-containing protein</fullName>
    </recommendedName>
</protein>
<dbReference type="AlphaFoldDB" id="X1QVP5"/>
<feature type="domain" description="Bacterial repeat" evidence="1">
    <location>
        <begin position="125"/>
        <end position="161"/>
    </location>
</feature>
<gene>
    <name evidence="2" type="ORF">S12H4_03927</name>
</gene>
<reference evidence="2" key="1">
    <citation type="journal article" date="2014" name="Front. Microbiol.">
        <title>High frequency of phylogenetically diverse reductive dehalogenase-homologous genes in deep subseafloor sedimentary metagenomes.</title>
        <authorList>
            <person name="Kawai M."/>
            <person name="Futagami T."/>
            <person name="Toyoda A."/>
            <person name="Takaki Y."/>
            <person name="Nishi S."/>
            <person name="Hori S."/>
            <person name="Arai W."/>
            <person name="Tsubouchi T."/>
            <person name="Morono Y."/>
            <person name="Uchiyama I."/>
            <person name="Ito T."/>
            <person name="Fujiyama A."/>
            <person name="Inagaki F."/>
            <person name="Takami H."/>
        </authorList>
    </citation>
    <scope>NUCLEOTIDE SEQUENCE</scope>
    <source>
        <strain evidence="2">Expedition CK06-06</strain>
    </source>
</reference>
<dbReference type="InterPro" id="IPR044060">
    <property type="entry name" value="Bacterial_rp_domain"/>
</dbReference>
<organism evidence="2">
    <name type="scientific">marine sediment metagenome</name>
    <dbReference type="NCBI Taxonomy" id="412755"/>
    <lineage>
        <taxon>unclassified sequences</taxon>
        <taxon>metagenomes</taxon>
        <taxon>ecological metagenomes</taxon>
    </lineage>
</organism>
<evidence type="ECO:0000259" key="1">
    <source>
        <dbReference type="Pfam" id="PF18998"/>
    </source>
</evidence>
<feature type="non-terminal residue" evidence="2">
    <location>
        <position position="162"/>
    </location>
</feature>
<dbReference type="EMBL" id="BARW01001155">
    <property type="protein sequence ID" value="GAI72343.1"/>
    <property type="molecule type" value="Genomic_DNA"/>
</dbReference>